<evidence type="ECO:0000256" key="2">
    <source>
        <dbReference type="SAM" id="MobiDB-lite"/>
    </source>
</evidence>
<gene>
    <name evidence="5" type="ORF">GCM10011529_16860</name>
</gene>
<dbReference type="GO" id="GO:0015627">
    <property type="term" value="C:type II protein secretion system complex"/>
    <property type="evidence" value="ECO:0007669"/>
    <property type="project" value="TreeGrafter"/>
</dbReference>
<evidence type="ECO:0000259" key="4">
    <source>
        <dbReference type="Pfam" id="PF13629"/>
    </source>
</evidence>
<evidence type="ECO:0000313" key="6">
    <source>
        <dbReference type="Proteomes" id="UP000635071"/>
    </source>
</evidence>
<dbReference type="InterPro" id="IPR032789">
    <property type="entry name" value="T2SS-T3SS_pil_N"/>
</dbReference>
<dbReference type="Proteomes" id="UP000635071">
    <property type="component" value="Unassembled WGS sequence"/>
</dbReference>
<feature type="region of interest" description="Disordered" evidence="2">
    <location>
        <begin position="462"/>
        <end position="481"/>
    </location>
</feature>
<protein>
    <submittedName>
        <fullName evidence="5">General secretion pathway protein</fullName>
    </submittedName>
</protein>
<dbReference type="GO" id="GO:0009306">
    <property type="term" value="P:protein secretion"/>
    <property type="evidence" value="ECO:0007669"/>
    <property type="project" value="InterPro"/>
</dbReference>
<reference evidence="5" key="1">
    <citation type="journal article" date="2014" name="Int. J. Syst. Evol. Microbiol.">
        <title>Complete genome sequence of Corynebacterium casei LMG S-19264T (=DSM 44701T), isolated from a smear-ripened cheese.</title>
        <authorList>
            <consortium name="US DOE Joint Genome Institute (JGI-PGF)"/>
            <person name="Walter F."/>
            <person name="Albersmeier A."/>
            <person name="Kalinowski J."/>
            <person name="Ruckert C."/>
        </authorList>
    </citation>
    <scope>NUCLEOTIDE SEQUENCE</scope>
    <source>
        <strain evidence="5">CGMCC 1.15519</strain>
    </source>
</reference>
<name>A0A916ZSX2_9SPHN</name>
<accession>A0A916ZSX2</accession>
<dbReference type="InterPro" id="IPR050810">
    <property type="entry name" value="Bact_Secretion_Sys_Channel"/>
</dbReference>
<dbReference type="Pfam" id="PF00263">
    <property type="entry name" value="Secretin"/>
    <property type="match status" value="1"/>
</dbReference>
<dbReference type="AlphaFoldDB" id="A0A916ZSX2"/>
<comment type="caution">
    <text evidence="5">The sequence shown here is derived from an EMBL/GenBank/DDBJ whole genome shotgun (WGS) entry which is preliminary data.</text>
</comment>
<dbReference type="EMBL" id="BMJM01000005">
    <property type="protein sequence ID" value="GGE11108.1"/>
    <property type="molecule type" value="Genomic_DNA"/>
</dbReference>
<proteinExistence type="inferred from homology"/>
<organism evidence="5 6">
    <name type="scientific">Sandarakinorhabdus glacialis</name>
    <dbReference type="NCBI Taxonomy" id="1614636"/>
    <lineage>
        <taxon>Bacteria</taxon>
        <taxon>Pseudomonadati</taxon>
        <taxon>Pseudomonadota</taxon>
        <taxon>Alphaproteobacteria</taxon>
        <taxon>Sphingomonadales</taxon>
        <taxon>Sphingosinicellaceae</taxon>
        <taxon>Sandarakinorhabdus</taxon>
    </lineage>
</organism>
<feature type="domain" description="Type II/III secretion system secretin-like" evidence="3">
    <location>
        <begin position="268"/>
        <end position="430"/>
    </location>
</feature>
<evidence type="ECO:0000259" key="3">
    <source>
        <dbReference type="Pfam" id="PF00263"/>
    </source>
</evidence>
<dbReference type="PRINTS" id="PR00811">
    <property type="entry name" value="BCTERIALGSPD"/>
</dbReference>
<dbReference type="InterPro" id="IPR001775">
    <property type="entry name" value="GspD/PilQ"/>
</dbReference>
<keyword evidence="6" id="KW-1185">Reference proteome</keyword>
<feature type="domain" description="Pilus formation protein N-terminal" evidence="4">
    <location>
        <begin position="69"/>
        <end position="138"/>
    </location>
</feature>
<reference evidence="5" key="2">
    <citation type="submission" date="2020-09" db="EMBL/GenBank/DDBJ databases">
        <authorList>
            <person name="Sun Q."/>
            <person name="Zhou Y."/>
        </authorList>
    </citation>
    <scope>NUCLEOTIDE SEQUENCE</scope>
    <source>
        <strain evidence="5">CGMCC 1.15519</strain>
    </source>
</reference>
<evidence type="ECO:0000313" key="5">
    <source>
        <dbReference type="EMBL" id="GGE11108.1"/>
    </source>
</evidence>
<sequence length="489" mass="51014">MHMFFDKMPPSQAQPPAGPPSHTIAGAVALIQRWGVLVAAAVFAIVAMSSAGPADAQTVAGYTDARTGAVLNVAVNKSTTLRVDRALGKAAVANPDIADVLPVSMSSVYVMGRAIGSTNVSLFDKKGGLIAVVDVVVTPDSQGLKRKLAELMPTEPVGVSVSNDSLVLGGTVSSAGAADRVATIAETYAPKKVINMMSVGSAQQVLLEVRFSEMQRGTVKQLGINNISYSGIGSSGFAAVTSPDRENNPFQFGINIPGAGNLTIQLDALERQGIIRTLAQPNLVALSGETASFLAGGEFPVPTGVTQNGQVSIEFKQFGVSLAFTPTVLEDGLINLLVAPEVSALDPDAGISLNGIVVPGLKTRRARTMVELRDGQSFALAGLIQSDFANTVRAIPLLGRIPIIGALFRSTSYNRNETELVIVVTPRIVRPAGVGVKLALPTDRINEPSDVEMFLLGRTERRTPMTPASTPPAAIRPGGVDGELGHIVR</sequence>
<evidence type="ECO:0000256" key="1">
    <source>
        <dbReference type="RuleBase" id="RU004003"/>
    </source>
</evidence>
<dbReference type="PANTHER" id="PTHR30332">
    <property type="entry name" value="PROBABLE GENERAL SECRETION PATHWAY PROTEIN D"/>
    <property type="match status" value="1"/>
</dbReference>
<dbReference type="InterPro" id="IPR004846">
    <property type="entry name" value="T2SS/T3SS_dom"/>
</dbReference>
<dbReference type="Pfam" id="PF13629">
    <property type="entry name" value="T2SS-T3SS_pil_N"/>
    <property type="match status" value="1"/>
</dbReference>
<dbReference type="PANTHER" id="PTHR30332:SF17">
    <property type="entry name" value="TYPE IV PILIATION SYSTEM PROTEIN DR_0774-RELATED"/>
    <property type="match status" value="1"/>
</dbReference>
<feature type="compositionally biased region" description="Low complexity" evidence="2">
    <location>
        <begin position="464"/>
        <end position="473"/>
    </location>
</feature>
<comment type="similarity">
    <text evidence="1">Belongs to the bacterial secretin family.</text>
</comment>